<dbReference type="PANTHER" id="PTHR10165:SF94">
    <property type="entry name" value="PHOSPHATIDIC ACID PHOSPHATASE TYPE 2D"/>
    <property type="match status" value="1"/>
</dbReference>
<comment type="subcellular location">
    <subcellularLocation>
        <location evidence="1">Membrane</location>
        <topology evidence="1">Multi-pass membrane protein</topology>
    </subcellularLocation>
</comment>
<keyword evidence="3 7" id="KW-0812">Transmembrane</keyword>
<dbReference type="PANTHER" id="PTHR10165">
    <property type="entry name" value="LIPID PHOSPHATE PHOSPHATASE"/>
    <property type="match status" value="1"/>
</dbReference>
<feature type="transmembrane region" description="Helical" evidence="7">
    <location>
        <begin position="58"/>
        <end position="76"/>
    </location>
</feature>
<dbReference type="AlphaFoldDB" id="A0A6A4SR64"/>
<proteinExistence type="inferred from homology"/>
<dbReference type="GO" id="GO:0005886">
    <property type="term" value="C:plasma membrane"/>
    <property type="evidence" value="ECO:0007669"/>
    <property type="project" value="TreeGrafter"/>
</dbReference>
<feature type="transmembrane region" description="Helical" evidence="7">
    <location>
        <begin position="110"/>
        <end position="129"/>
    </location>
</feature>
<reference evidence="9 10" key="1">
    <citation type="submission" date="2019-06" db="EMBL/GenBank/DDBJ databases">
        <title>Draft genomes of female and male turbot (Scophthalmus maximus).</title>
        <authorList>
            <person name="Xu H."/>
            <person name="Xu X.-W."/>
            <person name="Shao C."/>
            <person name="Chen S."/>
        </authorList>
    </citation>
    <scope>NUCLEOTIDE SEQUENCE [LARGE SCALE GENOMIC DNA]</scope>
    <source>
        <strain evidence="9">Ysfricsl-2016a</strain>
        <tissue evidence="9">Blood</tissue>
    </source>
</reference>
<evidence type="ECO:0000256" key="7">
    <source>
        <dbReference type="SAM" id="Phobius"/>
    </source>
</evidence>
<comment type="caution">
    <text evidence="9">The sequence shown here is derived from an EMBL/GenBank/DDBJ whole genome shotgun (WGS) entry which is preliminary data.</text>
</comment>
<evidence type="ECO:0000256" key="4">
    <source>
        <dbReference type="ARBA" id="ARBA00022989"/>
    </source>
</evidence>
<evidence type="ECO:0000313" key="9">
    <source>
        <dbReference type="EMBL" id="KAF0032812.1"/>
    </source>
</evidence>
<evidence type="ECO:0000256" key="3">
    <source>
        <dbReference type="ARBA" id="ARBA00022692"/>
    </source>
</evidence>
<dbReference type="GO" id="GO:0006644">
    <property type="term" value="P:phospholipid metabolic process"/>
    <property type="evidence" value="ECO:0007669"/>
    <property type="project" value="InterPro"/>
</dbReference>
<evidence type="ECO:0000256" key="1">
    <source>
        <dbReference type="ARBA" id="ARBA00004141"/>
    </source>
</evidence>
<feature type="transmembrane region" description="Helical" evidence="7">
    <location>
        <begin position="217"/>
        <end position="235"/>
    </location>
</feature>
<dbReference type="InterPro" id="IPR036938">
    <property type="entry name" value="PAP2/HPO_sf"/>
</dbReference>
<dbReference type="SMART" id="SM00014">
    <property type="entry name" value="acidPPc"/>
    <property type="match status" value="1"/>
</dbReference>
<evidence type="ECO:0000313" key="10">
    <source>
        <dbReference type="Proteomes" id="UP000438429"/>
    </source>
</evidence>
<dbReference type="InterPro" id="IPR043216">
    <property type="entry name" value="PAP-like"/>
</dbReference>
<evidence type="ECO:0000256" key="2">
    <source>
        <dbReference type="ARBA" id="ARBA00008816"/>
    </source>
</evidence>
<dbReference type="InterPro" id="IPR000326">
    <property type="entry name" value="PAP2/HPO"/>
</dbReference>
<dbReference type="Gene3D" id="1.20.144.10">
    <property type="entry name" value="Phosphatidic acid phosphatase type 2/haloperoxidase"/>
    <property type="match status" value="1"/>
</dbReference>
<evidence type="ECO:0000259" key="8">
    <source>
        <dbReference type="SMART" id="SM00014"/>
    </source>
</evidence>
<name>A0A6A4SR64_SCOMX</name>
<dbReference type="SUPFAM" id="SSF48317">
    <property type="entry name" value="Acid phosphatase/Vanadium-dependent haloperoxidase"/>
    <property type="match status" value="1"/>
</dbReference>
<dbReference type="EMBL" id="VEVO01000013">
    <property type="protein sequence ID" value="KAF0032812.1"/>
    <property type="molecule type" value="Genomic_DNA"/>
</dbReference>
<feature type="transmembrane region" description="Helical" evidence="7">
    <location>
        <begin position="339"/>
        <end position="362"/>
    </location>
</feature>
<sequence>MQKFNSPGTHGDTLPRDAELQLRLADGGEVGDGMENGAGNHFLRQTEEESSFCTKRRMLVGLDLICLIVASIPFFACELKAVTPYRRGFFCGDSSITYPYMEREAIPDSLLIAGGIVITGLTIALGECYRVRFRGVHSRAFVRNLYVSCLYKELGSFLFGCCVGQSLTNMAKLSVGRLRPNFLSVCNITYASINCTPGSYMAQFYLQARLSWRGARLLRPLIQFLLVMIAIYTGLSRISDYRHHPTDVLTGFIQGGLTAYWVILIAKAELGKPYELLREVVMDNNSVITKECRALKIKCIIPHGIYLEETRLILQPIEGIKKPDPDASSPERLSSGGNLVWIVFFSVIFGIIGIIGIIVLYCRYLSWKREMNVTRRREAATFCGFCTDLVTHCALRKQISCTGCSETGETSSAEVQSAPEPHGSGENDVEQDDPLGTVHVHSIVSGSDCKTPHTRSLDRNSSNGGICPTNDAGIIALDDNRAHYHRAMNRKLRDDPGGACYVTGQEFVRADFRGSDVTGEAVPLVDMGGLVQDQVSRCFVALDTDVESRPKMKNVGNN</sequence>
<dbReference type="GO" id="GO:0008195">
    <property type="term" value="F:phosphatidate phosphatase activity"/>
    <property type="evidence" value="ECO:0007669"/>
    <property type="project" value="TreeGrafter"/>
</dbReference>
<dbReference type="Pfam" id="PF01569">
    <property type="entry name" value="PAP2"/>
    <property type="match status" value="1"/>
</dbReference>
<keyword evidence="4 7" id="KW-1133">Transmembrane helix</keyword>
<accession>A0A6A4SR64</accession>
<protein>
    <recommendedName>
        <fullName evidence="8">Phosphatidic acid phosphatase type 2/haloperoxidase domain-containing protein</fullName>
    </recommendedName>
</protein>
<gene>
    <name evidence="9" type="ORF">F2P81_015102</name>
</gene>
<keyword evidence="5 7" id="KW-0472">Membrane</keyword>
<evidence type="ECO:0000256" key="6">
    <source>
        <dbReference type="SAM" id="MobiDB-lite"/>
    </source>
</evidence>
<feature type="region of interest" description="Disordered" evidence="6">
    <location>
        <begin position="404"/>
        <end position="432"/>
    </location>
</feature>
<dbReference type="GO" id="GO:0046839">
    <property type="term" value="P:phospholipid dephosphorylation"/>
    <property type="evidence" value="ECO:0007669"/>
    <property type="project" value="TreeGrafter"/>
</dbReference>
<feature type="domain" description="Phosphatidic acid phosphatase type 2/haloperoxidase" evidence="8">
    <location>
        <begin position="154"/>
        <end position="263"/>
    </location>
</feature>
<evidence type="ECO:0000256" key="5">
    <source>
        <dbReference type="ARBA" id="ARBA00023136"/>
    </source>
</evidence>
<dbReference type="GO" id="GO:0007165">
    <property type="term" value="P:signal transduction"/>
    <property type="evidence" value="ECO:0007669"/>
    <property type="project" value="TreeGrafter"/>
</dbReference>
<dbReference type="Proteomes" id="UP000438429">
    <property type="component" value="Unassembled WGS sequence"/>
</dbReference>
<organism evidence="9 10">
    <name type="scientific">Scophthalmus maximus</name>
    <name type="common">Turbot</name>
    <name type="synonym">Psetta maxima</name>
    <dbReference type="NCBI Taxonomy" id="52904"/>
    <lineage>
        <taxon>Eukaryota</taxon>
        <taxon>Metazoa</taxon>
        <taxon>Chordata</taxon>
        <taxon>Craniata</taxon>
        <taxon>Vertebrata</taxon>
        <taxon>Euteleostomi</taxon>
        <taxon>Actinopterygii</taxon>
        <taxon>Neopterygii</taxon>
        <taxon>Teleostei</taxon>
        <taxon>Neoteleostei</taxon>
        <taxon>Acanthomorphata</taxon>
        <taxon>Carangaria</taxon>
        <taxon>Pleuronectiformes</taxon>
        <taxon>Pleuronectoidei</taxon>
        <taxon>Scophthalmidae</taxon>
        <taxon>Scophthalmus</taxon>
    </lineage>
</organism>
<feature type="compositionally biased region" description="Polar residues" evidence="6">
    <location>
        <begin position="404"/>
        <end position="415"/>
    </location>
</feature>
<comment type="similarity">
    <text evidence="2">Belongs to the PA-phosphatase related phosphoesterase family.</text>
</comment>